<reference evidence="3" key="3">
    <citation type="submission" date="2015-06" db="UniProtKB">
        <authorList>
            <consortium name="EnsemblProtists"/>
        </authorList>
    </citation>
    <scope>IDENTIFICATION</scope>
</reference>
<gene>
    <name evidence="2" type="ORF">GUITHDRAFT_88187</name>
</gene>
<evidence type="ECO:0000313" key="3">
    <source>
        <dbReference type="EnsemblProtists" id="EKX42207"/>
    </source>
</evidence>
<reference evidence="4" key="2">
    <citation type="submission" date="2012-11" db="EMBL/GenBank/DDBJ databases">
        <authorList>
            <person name="Kuo A."/>
            <person name="Curtis B.A."/>
            <person name="Tanifuji G."/>
            <person name="Burki F."/>
            <person name="Gruber A."/>
            <person name="Irimia M."/>
            <person name="Maruyama S."/>
            <person name="Arias M.C."/>
            <person name="Ball S.G."/>
            <person name="Gile G.H."/>
            <person name="Hirakawa Y."/>
            <person name="Hopkins J.F."/>
            <person name="Rensing S.A."/>
            <person name="Schmutz J."/>
            <person name="Symeonidi A."/>
            <person name="Elias M."/>
            <person name="Eveleigh R.J."/>
            <person name="Herman E.K."/>
            <person name="Klute M.J."/>
            <person name="Nakayama T."/>
            <person name="Obornik M."/>
            <person name="Reyes-Prieto A."/>
            <person name="Armbrust E.V."/>
            <person name="Aves S.J."/>
            <person name="Beiko R.G."/>
            <person name="Coutinho P."/>
            <person name="Dacks J.B."/>
            <person name="Durnford D.G."/>
            <person name="Fast N.M."/>
            <person name="Green B.R."/>
            <person name="Grisdale C."/>
            <person name="Hempe F."/>
            <person name="Henrissat B."/>
            <person name="Hoppner M.P."/>
            <person name="Ishida K.-I."/>
            <person name="Kim E."/>
            <person name="Koreny L."/>
            <person name="Kroth P.G."/>
            <person name="Liu Y."/>
            <person name="Malik S.-B."/>
            <person name="Maier U.G."/>
            <person name="McRose D."/>
            <person name="Mock T."/>
            <person name="Neilson J.A."/>
            <person name="Onodera N.T."/>
            <person name="Poole A.M."/>
            <person name="Pritham E.J."/>
            <person name="Richards T.A."/>
            <person name="Rocap G."/>
            <person name="Roy S.W."/>
            <person name="Sarai C."/>
            <person name="Schaack S."/>
            <person name="Shirato S."/>
            <person name="Slamovits C.H."/>
            <person name="Spencer D.F."/>
            <person name="Suzuki S."/>
            <person name="Worden A.Z."/>
            <person name="Zauner S."/>
            <person name="Barry K."/>
            <person name="Bell C."/>
            <person name="Bharti A.K."/>
            <person name="Crow J.A."/>
            <person name="Grimwood J."/>
            <person name="Kramer R."/>
            <person name="Lindquist E."/>
            <person name="Lucas S."/>
            <person name="Salamov A."/>
            <person name="McFadden G.I."/>
            <person name="Lane C.E."/>
            <person name="Keeling P.J."/>
            <person name="Gray M.W."/>
            <person name="Grigoriev I.V."/>
            <person name="Archibald J.M."/>
        </authorList>
    </citation>
    <scope>NUCLEOTIDE SEQUENCE</scope>
    <source>
        <strain evidence="4">CCMP2712</strain>
    </source>
</reference>
<dbReference type="eggNOG" id="ENOG502SUC5">
    <property type="taxonomic scope" value="Eukaryota"/>
</dbReference>
<dbReference type="KEGG" id="gtt:GUITHDRAFT_88187"/>
<keyword evidence="4" id="KW-1185">Reference proteome</keyword>
<dbReference type="Proteomes" id="UP000011087">
    <property type="component" value="Unassembled WGS sequence"/>
</dbReference>
<accession>L1J1L8</accession>
<dbReference type="GeneID" id="17298820"/>
<feature type="region of interest" description="Disordered" evidence="1">
    <location>
        <begin position="1"/>
        <end position="23"/>
    </location>
</feature>
<proteinExistence type="predicted"/>
<organism evidence="2">
    <name type="scientific">Guillardia theta (strain CCMP2712)</name>
    <name type="common">Cryptophyte</name>
    <dbReference type="NCBI Taxonomy" id="905079"/>
    <lineage>
        <taxon>Eukaryota</taxon>
        <taxon>Cryptophyceae</taxon>
        <taxon>Pyrenomonadales</taxon>
        <taxon>Geminigeraceae</taxon>
        <taxon>Guillardia</taxon>
    </lineage>
</organism>
<dbReference type="EMBL" id="JH993018">
    <property type="protein sequence ID" value="EKX42207.1"/>
    <property type="molecule type" value="Genomic_DNA"/>
</dbReference>
<dbReference type="OMA" id="WGSCVEN"/>
<dbReference type="AlphaFoldDB" id="L1J1L8"/>
<name>L1J1L8_GUITC</name>
<dbReference type="PaxDb" id="55529-EKX42207"/>
<protein>
    <submittedName>
        <fullName evidence="2 3">Uncharacterized protein</fullName>
    </submittedName>
</protein>
<reference evidence="2 4" key="1">
    <citation type="journal article" date="2012" name="Nature">
        <title>Algal genomes reveal evolutionary mosaicism and the fate of nucleomorphs.</title>
        <authorList>
            <consortium name="DOE Joint Genome Institute"/>
            <person name="Curtis B.A."/>
            <person name="Tanifuji G."/>
            <person name="Burki F."/>
            <person name="Gruber A."/>
            <person name="Irimia M."/>
            <person name="Maruyama S."/>
            <person name="Arias M.C."/>
            <person name="Ball S.G."/>
            <person name="Gile G.H."/>
            <person name="Hirakawa Y."/>
            <person name="Hopkins J.F."/>
            <person name="Kuo A."/>
            <person name="Rensing S.A."/>
            <person name="Schmutz J."/>
            <person name="Symeonidi A."/>
            <person name="Elias M."/>
            <person name="Eveleigh R.J."/>
            <person name="Herman E.K."/>
            <person name="Klute M.J."/>
            <person name="Nakayama T."/>
            <person name="Obornik M."/>
            <person name="Reyes-Prieto A."/>
            <person name="Armbrust E.V."/>
            <person name="Aves S.J."/>
            <person name="Beiko R.G."/>
            <person name="Coutinho P."/>
            <person name="Dacks J.B."/>
            <person name="Durnford D.G."/>
            <person name="Fast N.M."/>
            <person name="Green B.R."/>
            <person name="Grisdale C.J."/>
            <person name="Hempel F."/>
            <person name="Henrissat B."/>
            <person name="Hoppner M.P."/>
            <person name="Ishida K."/>
            <person name="Kim E."/>
            <person name="Koreny L."/>
            <person name="Kroth P.G."/>
            <person name="Liu Y."/>
            <person name="Malik S.B."/>
            <person name="Maier U.G."/>
            <person name="McRose D."/>
            <person name="Mock T."/>
            <person name="Neilson J.A."/>
            <person name="Onodera N.T."/>
            <person name="Poole A.M."/>
            <person name="Pritham E.J."/>
            <person name="Richards T.A."/>
            <person name="Rocap G."/>
            <person name="Roy S.W."/>
            <person name="Sarai C."/>
            <person name="Schaack S."/>
            <person name="Shirato S."/>
            <person name="Slamovits C.H."/>
            <person name="Spencer D.F."/>
            <person name="Suzuki S."/>
            <person name="Worden A.Z."/>
            <person name="Zauner S."/>
            <person name="Barry K."/>
            <person name="Bell C."/>
            <person name="Bharti A.K."/>
            <person name="Crow J.A."/>
            <person name="Grimwood J."/>
            <person name="Kramer R."/>
            <person name="Lindquist E."/>
            <person name="Lucas S."/>
            <person name="Salamov A."/>
            <person name="McFadden G.I."/>
            <person name="Lane C.E."/>
            <person name="Keeling P.J."/>
            <person name="Gray M.W."/>
            <person name="Grigoriev I.V."/>
            <person name="Archibald J.M."/>
        </authorList>
    </citation>
    <scope>NUCLEOTIDE SEQUENCE</scope>
    <source>
        <strain evidence="2 4">CCMP2712</strain>
    </source>
</reference>
<dbReference type="OrthoDB" id="37894at2759"/>
<dbReference type="EnsemblProtists" id="EKX42207">
    <property type="protein sequence ID" value="EKX42207"/>
    <property type="gene ID" value="GUITHDRAFT_88187"/>
</dbReference>
<evidence type="ECO:0000313" key="2">
    <source>
        <dbReference type="EMBL" id="EKX42207.1"/>
    </source>
</evidence>
<sequence length="256" mass="28985">MRSLPLARTGARGGQVPTGIDSERKGYTRQWSPCMTMQAEKSRRAALIEIAKVALLVPSLALADDDVKRGSQRGVFITEQDFPYLKGRYPPRRLDLGSAPQQSKDKLVFNAFGECVNDSCQYVPIKQRYDGYKKYKASINLCSDLLRTLHDTLGNPMSDEDKKKSEKLLRRAVLFADALLISENYGTSNEALVSRFYVNEAYYASLQLAEASKKGDAARSKEMWELWRDSWNSYLIIINRAIVPKVGEKFELIKDI</sequence>
<dbReference type="RefSeq" id="XP_005829187.1">
    <property type="nucleotide sequence ID" value="XM_005829130.1"/>
</dbReference>
<dbReference type="HOGENOM" id="CLU_1087572_0_0_1"/>
<evidence type="ECO:0000256" key="1">
    <source>
        <dbReference type="SAM" id="MobiDB-lite"/>
    </source>
</evidence>
<evidence type="ECO:0000313" key="4">
    <source>
        <dbReference type="Proteomes" id="UP000011087"/>
    </source>
</evidence>